<evidence type="ECO:0000313" key="9">
    <source>
        <dbReference type="Proteomes" id="UP000713904"/>
    </source>
</evidence>
<feature type="transmembrane region" description="Helical" evidence="6">
    <location>
        <begin position="41"/>
        <end position="60"/>
    </location>
</feature>
<name>A0ABR6TJ59_9FIRM</name>
<keyword evidence="4 6" id="KW-1133">Transmembrane helix</keyword>
<sequence length="137" mass="16038">MENIIKIYKKNKEIINYIIFGGFTTLVNFIVYFSFTNLLNIHYLIANIIAWIAAVLFAYVTNRLYVFEKVNIGFKFVFREMCLFFMSRLISGVAETAILFCMIDLFNFGENISKVVVAFVVVILNYIFSKVLVFKKY</sequence>
<protein>
    <submittedName>
        <fullName evidence="8">GtrA family protein</fullName>
    </submittedName>
</protein>
<feature type="transmembrane region" description="Helical" evidence="6">
    <location>
        <begin position="112"/>
        <end position="133"/>
    </location>
</feature>
<feature type="transmembrane region" description="Helical" evidence="6">
    <location>
        <begin position="81"/>
        <end position="106"/>
    </location>
</feature>
<keyword evidence="3 6" id="KW-0812">Transmembrane</keyword>
<dbReference type="RefSeq" id="WP_185623487.1">
    <property type="nucleotide sequence ID" value="NZ_JABGBW010000001.1"/>
</dbReference>
<comment type="caution">
    <text evidence="8">The sequence shown here is derived from an EMBL/GenBank/DDBJ whole genome shotgun (WGS) entry which is preliminary data.</text>
</comment>
<evidence type="ECO:0000256" key="3">
    <source>
        <dbReference type="ARBA" id="ARBA00022692"/>
    </source>
</evidence>
<keyword evidence="9" id="KW-1185">Reference proteome</keyword>
<accession>A0ABR6TJ59</accession>
<organism evidence="8 9">
    <name type="scientific">Peptostreptococcus canis</name>
    <dbReference type="NCBI Taxonomy" id="1159213"/>
    <lineage>
        <taxon>Bacteria</taxon>
        <taxon>Bacillati</taxon>
        <taxon>Bacillota</taxon>
        <taxon>Clostridia</taxon>
        <taxon>Peptostreptococcales</taxon>
        <taxon>Peptostreptococcaceae</taxon>
        <taxon>Peptostreptococcus</taxon>
    </lineage>
</organism>
<evidence type="ECO:0000259" key="7">
    <source>
        <dbReference type="Pfam" id="PF04138"/>
    </source>
</evidence>
<feature type="domain" description="GtrA/DPMS transmembrane" evidence="7">
    <location>
        <begin position="17"/>
        <end position="134"/>
    </location>
</feature>
<comment type="similarity">
    <text evidence="2">Belongs to the GtrA family.</text>
</comment>
<dbReference type="EMBL" id="JABGBW010000001">
    <property type="protein sequence ID" value="MBC2575460.1"/>
    <property type="molecule type" value="Genomic_DNA"/>
</dbReference>
<evidence type="ECO:0000256" key="4">
    <source>
        <dbReference type="ARBA" id="ARBA00022989"/>
    </source>
</evidence>
<evidence type="ECO:0000256" key="2">
    <source>
        <dbReference type="ARBA" id="ARBA00009399"/>
    </source>
</evidence>
<evidence type="ECO:0000256" key="5">
    <source>
        <dbReference type="ARBA" id="ARBA00023136"/>
    </source>
</evidence>
<dbReference type="PANTHER" id="PTHR38459">
    <property type="entry name" value="PROPHAGE BACTOPRENOL-LINKED GLUCOSE TRANSLOCASE HOMOLOG"/>
    <property type="match status" value="1"/>
</dbReference>
<dbReference type="PANTHER" id="PTHR38459:SF5">
    <property type="entry name" value="CELL WALL TEICHOIC ACID GLYCOSYLATION PROTEIN GTCA"/>
    <property type="match status" value="1"/>
</dbReference>
<keyword evidence="5 6" id="KW-0472">Membrane</keyword>
<dbReference type="InterPro" id="IPR007267">
    <property type="entry name" value="GtrA_DPMS_TM"/>
</dbReference>
<dbReference type="Pfam" id="PF04138">
    <property type="entry name" value="GtrA_DPMS_TM"/>
    <property type="match status" value="1"/>
</dbReference>
<evidence type="ECO:0000256" key="1">
    <source>
        <dbReference type="ARBA" id="ARBA00004141"/>
    </source>
</evidence>
<evidence type="ECO:0000313" key="8">
    <source>
        <dbReference type="EMBL" id="MBC2575460.1"/>
    </source>
</evidence>
<comment type="subcellular location">
    <subcellularLocation>
        <location evidence="1">Membrane</location>
        <topology evidence="1">Multi-pass membrane protein</topology>
    </subcellularLocation>
</comment>
<reference evidence="8 9" key="1">
    <citation type="submission" date="2020-05" db="EMBL/GenBank/DDBJ databases">
        <title>Draft genome of xy-202 and genomic insight in genome of the genus Peptostreptococcus.</title>
        <authorList>
            <person name="Zhang Z."/>
        </authorList>
    </citation>
    <scope>NUCLEOTIDE SEQUENCE [LARGE SCALE GENOMIC DNA]</scope>
    <source>
        <strain evidence="8 9">DSM 27025</strain>
    </source>
</reference>
<dbReference type="InterPro" id="IPR051401">
    <property type="entry name" value="GtrA_CellWall_Glycosyl"/>
</dbReference>
<evidence type="ECO:0000256" key="6">
    <source>
        <dbReference type="SAM" id="Phobius"/>
    </source>
</evidence>
<gene>
    <name evidence="8" type="ORF">HLB29_02030</name>
</gene>
<proteinExistence type="inferred from homology"/>
<dbReference type="Proteomes" id="UP000713904">
    <property type="component" value="Unassembled WGS sequence"/>
</dbReference>
<feature type="transmembrane region" description="Helical" evidence="6">
    <location>
        <begin position="14"/>
        <end position="35"/>
    </location>
</feature>